<dbReference type="RefSeq" id="WP_130413431.1">
    <property type="nucleotide sequence ID" value="NZ_SHKX01000012.1"/>
</dbReference>
<feature type="signal peptide" evidence="1">
    <location>
        <begin position="1"/>
        <end position="25"/>
    </location>
</feature>
<keyword evidence="1" id="KW-0732">Signal</keyword>
<evidence type="ECO:0000313" key="3">
    <source>
        <dbReference type="EMBL" id="RZU45269.1"/>
    </source>
</evidence>
<keyword evidence="4" id="KW-1185">Reference proteome</keyword>
<organism evidence="3 4">
    <name type="scientific">Fluviicoccus keumensis</name>
    <dbReference type="NCBI Taxonomy" id="1435465"/>
    <lineage>
        <taxon>Bacteria</taxon>
        <taxon>Pseudomonadati</taxon>
        <taxon>Pseudomonadota</taxon>
        <taxon>Gammaproteobacteria</taxon>
        <taxon>Moraxellales</taxon>
        <taxon>Moraxellaceae</taxon>
        <taxon>Fluviicoccus</taxon>
    </lineage>
</organism>
<dbReference type="PROSITE" id="PS51257">
    <property type="entry name" value="PROKAR_LIPOPROTEIN"/>
    <property type="match status" value="1"/>
</dbReference>
<proteinExistence type="predicted"/>
<dbReference type="AlphaFoldDB" id="A0A4Q7Z6I4"/>
<dbReference type="EMBL" id="SHKX01000012">
    <property type="protein sequence ID" value="RZU45269.1"/>
    <property type="molecule type" value="Genomic_DNA"/>
</dbReference>
<dbReference type="InterPro" id="IPR022548">
    <property type="entry name" value="DUF2846"/>
</dbReference>
<gene>
    <name evidence="3" type="ORF">EV700_2088</name>
</gene>
<evidence type="ECO:0000256" key="1">
    <source>
        <dbReference type="SAM" id="SignalP"/>
    </source>
</evidence>
<protein>
    <submittedName>
        <fullName evidence="3">Uncharacterized protein DUF2846</fullName>
    </submittedName>
</protein>
<feature type="chain" id="PRO_5020815710" evidence="1">
    <location>
        <begin position="26"/>
        <end position="248"/>
    </location>
</feature>
<evidence type="ECO:0000259" key="2">
    <source>
        <dbReference type="Pfam" id="PF11008"/>
    </source>
</evidence>
<dbReference type="Proteomes" id="UP000292423">
    <property type="component" value="Unassembled WGS sequence"/>
</dbReference>
<name>A0A4Q7Z6I4_9GAMM</name>
<feature type="domain" description="DUF2846" evidence="2">
    <location>
        <begin position="75"/>
        <end position="161"/>
    </location>
</feature>
<comment type="caution">
    <text evidence="3">The sequence shown here is derived from an EMBL/GenBank/DDBJ whole genome shotgun (WGS) entry which is preliminary data.</text>
</comment>
<dbReference type="OrthoDB" id="6355011at2"/>
<sequence>MRRLGPGLACAGLFALTACSNPQVALHPVSNPQLTELRGKIDHVLDNYRPREFTLGSYIASTKGSLFQPVPATDARNAIVYIYRPNSVWNSEEIIAPSIFLNGRRLHGLRNNAYFWMELPAGEYEFAGRRPVGPVYLGFIFKTKLKVEGGKRYYFRYDEEDFRFKPDQSAGLIKAGPMNQMPEAMALKEIRETQLDRPGYAFATLAQQRWKPFDLYNTGEHPVPPERIQSQKDVSIARKAIWWNPLSW</sequence>
<dbReference type="Pfam" id="PF11008">
    <property type="entry name" value="DUF2846"/>
    <property type="match status" value="1"/>
</dbReference>
<reference evidence="3 4" key="1">
    <citation type="submission" date="2019-02" db="EMBL/GenBank/DDBJ databases">
        <title>Genomic Encyclopedia of Type Strains, Phase IV (KMG-IV): sequencing the most valuable type-strain genomes for metagenomic binning, comparative biology and taxonomic classification.</title>
        <authorList>
            <person name="Goeker M."/>
        </authorList>
    </citation>
    <scope>NUCLEOTIDE SEQUENCE [LARGE SCALE GENOMIC DNA]</scope>
    <source>
        <strain evidence="3 4">DSM 105135</strain>
    </source>
</reference>
<evidence type="ECO:0000313" key="4">
    <source>
        <dbReference type="Proteomes" id="UP000292423"/>
    </source>
</evidence>
<accession>A0A4Q7Z6I4</accession>